<dbReference type="InterPro" id="IPR051802">
    <property type="entry name" value="YfhM-like"/>
</dbReference>
<dbReference type="EMBL" id="CP039865">
    <property type="protein sequence ID" value="QCK85047.1"/>
    <property type="molecule type" value="Genomic_DNA"/>
</dbReference>
<dbReference type="Pfam" id="PF01835">
    <property type="entry name" value="MG2"/>
    <property type="match status" value="1"/>
</dbReference>
<sequence>MVHSGRATAGGVGTREGIRTMRIRGLLAAAGPFVIVAGLALGGSLNALAQNAPVTPPSAAVSDQSEPELVDLAQVPAPRPPAAGPSNVQPGVQGQRPAAPPPGPPLRAFQRDDLVELGRRFEVSLARKSTNDTRPVGDIRRDADAASTRGDFRAAARFWEAIALRSQPDTAPWVRLSQMLAAIRSEQWQERQQLRDDSMGAAFYAYRRSQNRNEEAFALAQVRQLLMAQQQWRPAIDAARAVVDARDTPEAREAYQRLRDQYGFRLRETKIDSDGTRPRACFIFTENLRRGRTDFAPFVRQTGVANPPITVEDRQICVDGLRHGERYTFQLREGLPSEIASETITRNIDVSVYVRDRTPSVRFSGRAYVLPRSGQRGIPVISVNLDSINVEIVRLGDRSIAQTVAEDFPKPLDGYELQTLIRERGMSAWKGKLTTENRLNADVTTAFPIDEAVRTLEPGVYVITAKPTNAQRRADGDEDSSAGLVAQWFIVSDLGLTAMSGVDGVHGFVHSLNSAKPLGETEVRLVARNNEILATKRTDASGHVRFEPGLTRGEGALQPALLVATTAQGDYAFLNLRQPAFDLSDRGVSGREVSGPLDAFLVPERGIYRPGETVHLTTLLRDAKGDAVTGMPLTLVVERPDGVEYRRIVTQDQGAGARAVAIPIVSSAPTGTWRIRAITDARGPAAGEVRFMVEDFVPDRIAFDLTPTEQRLTPNQAFTAGLDARYLFGMPAANLGIEGEVVLETTQSLPDFAGFRFGLGDEEVKRDREPLADGLNTGETGKTQISGRLPRIGDTTRPLSARLQVRVAEPGGRAVERRVTVPVLPGTPLIGIKPLFEDDRVAENDTASFEVISVAANGRTRTAGQLNWQLLKLETRWVWTRGSLGWDSQAITTTRRIADGQVQVTAAQAGRVNVPVPWGKYRLEVTAGGDLAGPVSTAIFESGYGAGGTADTPDVLEMSLDKPSYRSGETMTVSINARFAGTATVAVLGDKLHSERTVEVPQGHSKITVPVGSDWGAGAYATVFLRRPLDVAASRMPGRSIGLAWFGVDTDVRRLKVSLDVPEKIAPRTALRVPVRVEGLQPGDQAHVTVAAVDLGILTVTDYQAPKPDDYYLGQRRLSAEVRDLYGLLIDGMSAGRGSIRSGGDDAGRRFTAAPPAQEPLSMFSGILTVGPDGKAEAVFDIPDFNGTVRLMAMAWTTTKHGSAQRDVISRDPVVVTATLPRVLGHADRGTLRLDLVNAEAPAGEYRLTVTPDGPLQLAQTTANVRLAAGGGRGSVSLPLSASGLGIGRLGVRLTGPNGLDVTSRYSLGVRPALPDISRRTVMTMAPGEGVTISGDLLTDFVPGSAKVAVSVSPSTAIDVPGLILALDRYPFGCSEQITSRALPLLYLDVLAAAEGGLGLETPVADRIRDSIERILSRQSGAGSFGLWSAGTGEDAWLDAYVTDFLSRAREKGYGVPTAAFQSAIERLRTLVVSTNGVGDNKGMDLAYAHYVLARAGRGSLSELRWLADTQLNDIGTPVARGQIAAALALMGDGGRAERVFRSAVTMLRSNQQTDLGRYDYGSRLRDAAALMALGVEGRVNRQIVADAQRVVEDLRARARYLSTQEKVWLVLAAQALIEDAKRISLEVGGQAHQGALARTLRSDEVAAGLQLRNTGPEAVRAVVTAMGTPATPEPPLAAGFQLQRRYMTLDGRPVDIARVAQGTRLVVVLNITEAQPQLGQIMLVDRLPAGFEIDNPSLIASAETSALRWLSPEEVQPDYKAFRDDRFMAAYTRSSGAKASWQVAYMIRAVTPGRYVVPPATIEDMYRPERSARTAVSQAEVTGTAP</sequence>
<evidence type="ECO:0000313" key="8">
    <source>
        <dbReference type="Proteomes" id="UP000298588"/>
    </source>
</evidence>
<dbReference type="InterPro" id="IPR008930">
    <property type="entry name" value="Terpenoid_cyclase/PrenylTrfase"/>
</dbReference>
<name>A0A4D7QI69_9HYPH</name>
<dbReference type="Pfam" id="PF17972">
    <property type="entry name" value="bMG5"/>
    <property type="match status" value="1"/>
</dbReference>
<feature type="region of interest" description="Disordered" evidence="3">
    <location>
        <begin position="771"/>
        <end position="791"/>
    </location>
</feature>
<keyword evidence="4" id="KW-1133">Transmembrane helix</keyword>
<dbReference type="Proteomes" id="UP000298588">
    <property type="component" value="Chromosome"/>
</dbReference>
<feature type="domain" description="Alpha-2-macroglobulin" evidence="6">
    <location>
        <begin position="1162"/>
        <end position="1250"/>
    </location>
</feature>
<protein>
    <submittedName>
        <fullName evidence="7">Alpha-2-macroglobulin family protein</fullName>
    </submittedName>
</protein>
<dbReference type="InterPro" id="IPR011625">
    <property type="entry name" value="A2M_N_BRD"/>
</dbReference>
<dbReference type="InterPro" id="IPR041203">
    <property type="entry name" value="Bact_A2M_MG5"/>
</dbReference>
<keyword evidence="8" id="KW-1185">Reference proteome</keyword>
<dbReference type="CDD" id="cd02891">
    <property type="entry name" value="A2M_like"/>
    <property type="match status" value="1"/>
</dbReference>
<evidence type="ECO:0000259" key="6">
    <source>
        <dbReference type="SMART" id="SM01360"/>
    </source>
</evidence>
<dbReference type="InterPro" id="IPR041462">
    <property type="entry name" value="Bact_A2M_MG6"/>
</dbReference>
<dbReference type="KEGG" id="paqt:E8L99_04265"/>
<organism evidence="7 8">
    <name type="scientific">Phreatobacter aquaticus</name>
    <dbReference type="NCBI Taxonomy" id="2570229"/>
    <lineage>
        <taxon>Bacteria</taxon>
        <taxon>Pseudomonadati</taxon>
        <taxon>Pseudomonadota</taxon>
        <taxon>Alphaproteobacteria</taxon>
        <taxon>Hyphomicrobiales</taxon>
        <taxon>Phreatobacteraceae</taxon>
        <taxon>Phreatobacter</taxon>
    </lineage>
</organism>
<dbReference type="PANTHER" id="PTHR40094:SF1">
    <property type="entry name" value="UBIQUITIN DOMAIN-CONTAINING PROTEIN"/>
    <property type="match status" value="1"/>
</dbReference>
<dbReference type="SUPFAM" id="SSF48239">
    <property type="entry name" value="Terpenoid cyclases/Protein prenyltransferases"/>
    <property type="match status" value="1"/>
</dbReference>
<gene>
    <name evidence="7" type="ORF">E8L99_04265</name>
</gene>
<dbReference type="Pfam" id="PF17973">
    <property type="entry name" value="bMG10"/>
    <property type="match status" value="1"/>
</dbReference>
<dbReference type="Pfam" id="PF11974">
    <property type="entry name" value="bMG3"/>
    <property type="match status" value="1"/>
</dbReference>
<dbReference type="InterPro" id="IPR002890">
    <property type="entry name" value="MG2"/>
</dbReference>
<dbReference type="InterPro" id="IPR026284">
    <property type="entry name" value="A2MG_proteobact"/>
</dbReference>
<accession>A0A4D7QI69</accession>
<feature type="transmembrane region" description="Helical" evidence="4">
    <location>
        <begin position="25"/>
        <end position="49"/>
    </location>
</feature>
<keyword evidence="2" id="KW-0732">Signal</keyword>
<dbReference type="GO" id="GO:0004866">
    <property type="term" value="F:endopeptidase inhibitor activity"/>
    <property type="evidence" value="ECO:0007669"/>
    <property type="project" value="InterPro"/>
</dbReference>
<feature type="region of interest" description="Disordered" evidence="3">
    <location>
        <begin position="75"/>
        <end position="109"/>
    </location>
</feature>
<dbReference type="Gene3D" id="2.60.40.1930">
    <property type="match status" value="1"/>
</dbReference>
<feature type="domain" description="Alpha-2-macroglobulin bait region" evidence="5">
    <location>
        <begin position="956"/>
        <end position="1100"/>
    </location>
</feature>
<evidence type="ECO:0000313" key="7">
    <source>
        <dbReference type="EMBL" id="QCK85047.1"/>
    </source>
</evidence>
<dbReference type="Pfam" id="PF21142">
    <property type="entry name" value="A2M_bMG2"/>
    <property type="match status" value="1"/>
</dbReference>
<dbReference type="Gene3D" id="1.50.10.20">
    <property type="match status" value="1"/>
</dbReference>
<dbReference type="InterPro" id="IPR049120">
    <property type="entry name" value="A2M_bMG2"/>
</dbReference>
<dbReference type="SMART" id="SM01360">
    <property type="entry name" value="A2M"/>
    <property type="match status" value="1"/>
</dbReference>
<dbReference type="PIRSF" id="PIRSF038980">
    <property type="entry name" value="A2M_bac"/>
    <property type="match status" value="1"/>
</dbReference>
<dbReference type="Pfam" id="PF17962">
    <property type="entry name" value="bMG6"/>
    <property type="match status" value="1"/>
</dbReference>
<dbReference type="OrthoDB" id="9767116at2"/>
<keyword evidence="4" id="KW-0472">Membrane</keyword>
<dbReference type="Pfam" id="PF07703">
    <property type="entry name" value="A2M_BRD"/>
    <property type="match status" value="1"/>
</dbReference>
<dbReference type="PANTHER" id="PTHR40094">
    <property type="entry name" value="ALPHA-2-MACROGLOBULIN HOMOLOG"/>
    <property type="match status" value="1"/>
</dbReference>
<evidence type="ECO:0000259" key="5">
    <source>
        <dbReference type="SMART" id="SM01359"/>
    </source>
</evidence>
<feature type="compositionally biased region" description="Polar residues" evidence="3">
    <location>
        <begin position="777"/>
        <end position="786"/>
    </location>
</feature>
<evidence type="ECO:0000256" key="1">
    <source>
        <dbReference type="ARBA" id="ARBA00010556"/>
    </source>
</evidence>
<dbReference type="InterPro" id="IPR041246">
    <property type="entry name" value="Bact_MG10"/>
</dbReference>
<dbReference type="Pfam" id="PF00207">
    <property type="entry name" value="A2M"/>
    <property type="match status" value="1"/>
</dbReference>
<evidence type="ECO:0000256" key="2">
    <source>
        <dbReference type="ARBA" id="ARBA00022729"/>
    </source>
</evidence>
<dbReference type="InterPro" id="IPR021868">
    <property type="entry name" value="Alpha_2_Macroglob_MG3"/>
</dbReference>
<dbReference type="InterPro" id="IPR001599">
    <property type="entry name" value="Macroglobln_a2"/>
</dbReference>
<evidence type="ECO:0000256" key="3">
    <source>
        <dbReference type="SAM" id="MobiDB-lite"/>
    </source>
</evidence>
<comment type="similarity">
    <text evidence="1">Belongs to the protease inhibitor I39 (alpha-2-macroglobulin) family. Bacterial alpha-2-macroglobulin subfamily.</text>
</comment>
<reference evidence="7 8" key="1">
    <citation type="submission" date="2019-04" db="EMBL/GenBank/DDBJ databases">
        <title>Phreatobacter aquaticus sp. nov.</title>
        <authorList>
            <person name="Choi A."/>
            <person name="Baek K."/>
        </authorList>
    </citation>
    <scope>NUCLEOTIDE SEQUENCE [LARGE SCALE GENOMIC DNA]</scope>
    <source>
        <strain evidence="7 8">NMCR1094</strain>
    </source>
</reference>
<proteinExistence type="inferred from homology"/>
<dbReference type="SMART" id="SM01359">
    <property type="entry name" value="A2M_N_2"/>
    <property type="match status" value="1"/>
</dbReference>
<evidence type="ECO:0000256" key="4">
    <source>
        <dbReference type="SAM" id="Phobius"/>
    </source>
</evidence>
<keyword evidence="4" id="KW-0812">Transmembrane</keyword>